<evidence type="ECO:0000256" key="3">
    <source>
        <dbReference type="ARBA" id="ARBA00012572"/>
    </source>
</evidence>
<evidence type="ECO:0000256" key="5">
    <source>
        <dbReference type="ARBA" id="ARBA00022605"/>
    </source>
</evidence>
<comment type="similarity">
    <text evidence="9">Belongs to the TrpF family.</text>
</comment>
<dbReference type="InterPro" id="IPR011060">
    <property type="entry name" value="RibuloseP-bd_barrel"/>
</dbReference>
<dbReference type="HAMAP" id="MF_00135">
    <property type="entry name" value="PRAI"/>
    <property type="match status" value="1"/>
</dbReference>
<dbReference type="GO" id="GO:0000162">
    <property type="term" value="P:L-tryptophan biosynthetic process"/>
    <property type="evidence" value="ECO:0007669"/>
    <property type="project" value="UniProtKB-UniRule"/>
</dbReference>
<dbReference type="Gene3D" id="3.20.20.70">
    <property type="entry name" value="Aldolase class I"/>
    <property type="match status" value="1"/>
</dbReference>
<dbReference type="GO" id="GO:0004640">
    <property type="term" value="F:phosphoribosylanthranilate isomerase activity"/>
    <property type="evidence" value="ECO:0007669"/>
    <property type="project" value="UniProtKB-UniRule"/>
</dbReference>
<dbReference type="PANTHER" id="PTHR42894">
    <property type="entry name" value="N-(5'-PHOSPHORIBOSYL)ANTHRANILATE ISOMERASE"/>
    <property type="match status" value="1"/>
</dbReference>
<feature type="domain" description="N-(5'phosphoribosyl) anthranilate isomerase (PRAI)" evidence="10">
    <location>
        <begin position="25"/>
        <end position="227"/>
    </location>
</feature>
<sequence>MFWRCLRMAARRAKPPVMGPKDIRVKICGLSESAHIDAAVAAGATYVGFVFFPKSPRNVSIQQARSLAAAVPPGVAKVALVVNADDALLDQIVAAVPLDMLQLHGSETPERVAEVKARYGLPVMKAVGVADESDLPQLVEYGRVVDQLLVDAKPPKGADLPGGNGLSFDWRLIANRRWPVPWMLAGGLTPENVALAIQMTGAKQVDVSSGVESAPGVKDPDLIAKLIAAAKG</sequence>
<dbReference type="InterPro" id="IPR001240">
    <property type="entry name" value="PRAI_dom"/>
</dbReference>
<dbReference type="EMBL" id="FXYE01000001">
    <property type="protein sequence ID" value="SMX31487.1"/>
    <property type="molecule type" value="Genomic_DNA"/>
</dbReference>
<organism evidence="11 12">
    <name type="scientific">Actibacterium lipolyticum</name>
    <dbReference type="NCBI Taxonomy" id="1524263"/>
    <lineage>
        <taxon>Bacteria</taxon>
        <taxon>Pseudomonadati</taxon>
        <taxon>Pseudomonadota</taxon>
        <taxon>Alphaproteobacteria</taxon>
        <taxon>Rhodobacterales</taxon>
        <taxon>Roseobacteraceae</taxon>
        <taxon>Actibacterium</taxon>
    </lineage>
</organism>
<gene>
    <name evidence="9 11" type="primary">trpF</name>
    <name evidence="11" type="ORF">COL8621_00472</name>
</gene>
<keyword evidence="6 9" id="KW-0822">Tryptophan biosynthesis</keyword>
<evidence type="ECO:0000256" key="8">
    <source>
        <dbReference type="ARBA" id="ARBA00023235"/>
    </source>
</evidence>
<dbReference type="Proteomes" id="UP000202922">
    <property type="component" value="Unassembled WGS sequence"/>
</dbReference>
<dbReference type="InterPro" id="IPR044643">
    <property type="entry name" value="TrpF_fam"/>
</dbReference>
<keyword evidence="5 9" id="KW-0028">Amino-acid biosynthesis</keyword>
<dbReference type="PANTHER" id="PTHR42894:SF1">
    <property type="entry name" value="N-(5'-PHOSPHORIBOSYL)ANTHRANILATE ISOMERASE"/>
    <property type="match status" value="1"/>
</dbReference>
<evidence type="ECO:0000256" key="9">
    <source>
        <dbReference type="HAMAP-Rule" id="MF_00135"/>
    </source>
</evidence>
<dbReference type="SUPFAM" id="SSF51366">
    <property type="entry name" value="Ribulose-phoshate binding barrel"/>
    <property type="match status" value="1"/>
</dbReference>
<dbReference type="CDD" id="cd00405">
    <property type="entry name" value="PRAI"/>
    <property type="match status" value="1"/>
</dbReference>
<protein>
    <recommendedName>
        <fullName evidence="4 9">N-(5'-phosphoribosyl)anthranilate isomerase</fullName>
        <shortName evidence="9">PRAI</shortName>
        <ecNumber evidence="3 9">5.3.1.24</ecNumber>
    </recommendedName>
</protein>
<evidence type="ECO:0000313" key="11">
    <source>
        <dbReference type="EMBL" id="SMX31487.1"/>
    </source>
</evidence>
<comment type="pathway">
    <text evidence="2 9">Amino-acid biosynthesis; L-tryptophan biosynthesis; L-tryptophan from chorismate: step 3/5.</text>
</comment>
<dbReference type="Pfam" id="PF00697">
    <property type="entry name" value="PRAI"/>
    <property type="match status" value="1"/>
</dbReference>
<dbReference type="EC" id="5.3.1.24" evidence="3 9"/>
<keyword evidence="12" id="KW-1185">Reference proteome</keyword>
<accession>A0A238JMR5</accession>
<evidence type="ECO:0000259" key="10">
    <source>
        <dbReference type="Pfam" id="PF00697"/>
    </source>
</evidence>
<evidence type="ECO:0000256" key="4">
    <source>
        <dbReference type="ARBA" id="ARBA00022272"/>
    </source>
</evidence>
<dbReference type="InterPro" id="IPR013785">
    <property type="entry name" value="Aldolase_TIM"/>
</dbReference>
<evidence type="ECO:0000256" key="6">
    <source>
        <dbReference type="ARBA" id="ARBA00022822"/>
    </source>
</evidence>
<evidence type="ECO:0000256" key="2">
    <source>
        <dbReference type="ARBA" id="ARBA00004664"/>
    </source>
</evidence>
<name>A0A238JMR5_9RHOB</name>
<comment type="catalytic activity">
    <reaction evidence="1 9">
        <text>N-(5-phospho-beta-D-ribosyl)anthranilate = 1-(2-carboxyphenylamino)-1-deoxy-D-ribulose 5-phosphate</text>
        <dbReference type="Rhea" id="RHEA:21540"/>
        <dbReference type="ChEBI" id="CHEBI:18277"/>
        <dbReference type="ChEBI" id="CHEBI:58613"/>
        <dbReference type="EC" id="5.3.1.24"/>
    </reaction>
</comment>
<dbReference type="NCBIfam" id="NF002295">
    <property type="entry name" value="PRK01222.1-1"/>
    <property type="match status" value="1"/>
</dbReference>
<keyword evidence="7 9" id="KW-0057">Aromatic amino acid biosynthesis</keyword>
<reference evidence="12" key="1">
    <citation type="submission" date="2017-05" db="EMBL/GenBank/DDBJ databases">
        <authorList>
            <person name="Rodrigo-Torres L."/>
            <person name="Arahal R. D."/>
            <person name="Lucena T."/>
        </authorList>
    </citation>
    <scope>NUCLEOTIDE SEQUENCE [LARGE SCALE GENOMIC DNA]</scope>
    <source>
        <strain evidence="12">CECT 8621</strain>
    </source>
</reference>
<proteinExistence type="inferred from homology"/>
<dbReference type="UniPathway" id="UPA00035">
    <property type="reaction ID" value="UER00042"/>
</dbReference>
<dbReference type="AlphaFoldDB" id="A0A238JMR5"/>
<evidence type="ECO:0000256" key="7">
    <source>
        <dbReference type="ARBA" id="ARBA00023141"/>
    </source>
</evidence>
<keyword evidence="8 9" id="KW-0413">Isomerase</keyword>
<evidence type="ECO:0000256" key="1">
    <source>
        <dbReference type="ARBA" id="ARBA00001164"/>
    </source>
</evidence>
<evidence type="ECO:0000313" key="12">
    <source>
        <dbReference type="Proteomes" id="UP000202922"/>
    </source>
</evidence>